<dbReference type="PROSITE" id="PS00463">
    <property type="entry name" value="ZN2_CY6_FUNGAL_1"/>
    <property type="match status" value="1"/>
</dbReference>
<accession>A0A1R3RNR8</accession>
<comment type="subcellular location">
    <subcellularLocation>
        <location evidence="1">Nucleus</location>
    </subcellularLocation>
</comment>
<dbReference type="CDD" id="cd00067">
    <property type="entry name" value="GAL4"/>
    <property type="match status" value="1"/>
</dbReference>
<dbReference type="SMART" id="SM00066">
    <property type="entry name" value="GAL4"/>
    <property type="match status" value="1"/>
</dbReference>
<dbReference type="AlphaFoldDB" id="A0A1R3RNR8"/>
<organism evidence="9 10">
    <name type="scientific">Aspergillus carbonarius (strain ITEM 5010)</name>
    <dbReference type="NCBI Taxonomy" id="602072"/>
    <lineage>
        <taxon>Eukaryota</taxon>
        <taxon>Fungi</taxon>
        <taxon>Dikarya</taxon>
        <taxon>Ascomycota</taxon>
        <taxon>Pezizomycotina</taxon>
        <taxon>Eurotiomycetes</taxon>
        <taxon>Eurotiomycetidae</taxon>
        <taxon>Eurotiales</taxon>
        <taxon>Aspergillaceae</taxon>
        <taxon>Aspergillus</taxon>
        <taxon>Aspergillus subgen. Circumdati</taxon>
    </lineage>
</organism>
<name>A0A1R3RNR8_ASPC5</name>
<dbReference type="GO" id="GO:0003677">
    <property type="term" value="F:DNA binding"/>
    <property type="evidence" value="ECO:0007669"/>
    <property type="project" value="UniProtKB-KW"/>
</dbReference>
<dbReference type="Pfam" id="PF04082">
    <property type="entry name" value="Fungal_trans"/>
    <property type="match status" value="1"/>
</dbReference>
<feature type="region of interest" description="Disordered" evidence="7">
    <location>
        <begin position="359"/>
        <end position="379"/>
    </location>
</feature>
<proteinExistence type="predicted"/>
<dbReference type="GO" id="GO:0008270">
    <property type="term" value="F:zinc ion binding"/>
    <property type="evidence" value="ECO:0007669"/>
    <property type="project" value="InterPro"/>
</dbReference>
<evidence type="ECO:0000313" key="9">
    <source>
        <dbReference type="EMBL" id="OOF96124.1"/>
    </source>
</evidence>
<feature type="region of interest" description="Disordered" evidence="7">
    <location>
        <begin position="105"/>
        <end position="133"/>
    </location>
</feature>
<evidence type="ECO:0000256" key="4">
    <source>
        <dbReference type="ARBA" id="ARBA00023125"/>
    </source>
</evidence>
<keyword evidence="4" id="KW-0238">DNA-binding</keyword>
<dbReference type="InterPro" id="IPR007219">
    <property type="entry name" value="XnlR_reg_dom"/>
</dbReference>
<feature type="domain" description="Zn(2)-C6 fungal-type" evidence="8">
    <location>
        <begin position="18"/>
        <end position="49"/>
    </location>
</feature>
<evidence type="ECO:0000256" key="7">
    <source>
        <dbReference type="SAM" id="MobiDB-lite"/>
    </source>
</evidence>
<keyword evidence="10" id="KW-1185">Reference proteome</keyword>
<dbReference type="Gene3D" id="4.10.240.10">
    <property type="entry name" value="Zn(2)-C6 fungal-type DNA-binding domain"/>
    <property type="match status" value="1"/>
</dbReference>
<sequence length="673" mass="76585">MSSHPTTKDKKRTRVQLSCTACRARKLKCDRIHPCTNCKKRNEGSTCTFIGRGPRGKVSNGRTSPTQVQDRLQHLENLILSFTQQQQHQQQQQQQKVGSELVVGAPAPQQQRTPSSTEEEGSSPSASDPAGRLVIGEEGTRYIDGAHWSAILEEVSREELLDGLPPRPVADRLVALFVNSKEPTTAVVHMPTFQKEYTRFWSRPRDVSIAYMGFLYACLTMAVSIHQRTGEPLPVDSGDSMEIANKFRLLTAQSLVKANYTVPGRYKVEAFFIYTMAEFYRSEDAQVGVSFLLGNTIRLAMRTGYHRDPRQFPDVSPYEGEMRRRVWAVLRQLDILISFQVGLPRSIQDWQQDVELPRNISDQDFDESTTELPPSRPETELTPMAYIRGKSRLMAVFGKISDLAYSREPATYDETLALDQQLNEAHELVAPVFKMRPLDQCIVDPPYQILRRYTLELLYLKSRCVLHRRYLAEVHTNPRYVFSRWVCMSASQEILQHQARVYQETQPGGLLYRDRQFPNSLQNADYLLAAMILCLELLQNPTRAQTEGADKDINHCREDLLSTIETTHRIFDQLRQKSADAQKVYAALTIMLRRVKGATGSEIPAGESEEMWSGNPYALGEIPMGITPEYHSLDVIGEMLDAPTNLDWHLWDQQIRDADIGVWDDTNVADMAI</sequence>
<evidence type="ECO:0000256" key="1">
    <source>
        <dbReference type="ARBA" id="ARBA00004123"/>
    </source>
</evidence>
<dbReference type="Proteomes" id="UP000188318">
    <property type="component" value="Unassembled WGS sequence"/>
</dbReference>
<dbReference type="InterPro" id="IPR050613">
    <property type="entry name" value="Sec_Metabolite_Reg"/>
</dbReference>
<dbReference type="GO" id="GO:0009893">
    <property type="term" value="P:positive regulation of metabolic process"/>
    <property type="evidence" value="ECO:0007669"/>
    <property type="project" value="UniProtKB-ARBA"/>
</dbReference>
<dbReference type="InterPro" id="IPR036864">
    <property type="entry name" value="Zn2-C6_fun-type_DNA-bd_sf"/>
</dbReference>
<dbReference type="PROSITE" id="PS50048">
    <property type="entry name" value="ZN2_CY6_FUNGAL_2"/>
    <property type="match status" value="1"/>
</dbReference>
<keyword evidence="2" id="KW-0479">Metal-binding</keyword>
<evidence type="ECO:0000256" key="2">
    <source>
        <dbReference type="ARBA" id="ARBA00022723"/>
    </source>
</evidence>
<reference evidence="10" key="1">
    <citation type="journal article" date="2017" name="Genome Biol.">
        <title>Comparative genomics reveals high biological diversity and specific adaptations in the industrially and medically important fungal genus Aspergillus.</title>
        <authorList>
            <person name="de Vries R.P."/>
            <person name="Riley R."/>
            <person name="Wiebenga A."/>
            <person name="Aguilar-Osorio G."/>
            <person name="Amillis S."/>
            <person name="Uchima C.A."/>
            <person name="Anderluh G."/>
            <person name="Asadollahi M."/>
            <person name="Askin M."/>
            <person name="Barry K."/>
            <person name="Battaglia E."/>
            <person name="Bayram O."/>
            <person name="Benocci T."/>
            <person name="Braus-Stromeyer S.A."/>
            <person name="Caldana C."/>
            <person name="Canovas D."/>
            <person name="Cerqueira G.C."/>
            <person name="Chen F."/>
            <person name="Chen W."/>
            <person name="Choi C."/>
            <person name="Clum A."/>
            <person name="Dos Santos R.A."/>
            <person name="Damasio A.R."/>
            <person name="Diallinas G."/>
            <person name="Emri T."/>
            <person name="Fekete E."/>
            <person name="Flipphi M."/>
            <person name="Freyberg S."/>
            <person name="Gallo A."/>
            <person name="Gournas C."/>
            <person name="Habgood R."/>
            <person name="Hainaut M."/>
            <person name="Harispe M.L."/>
            <person name="Henrissat B."/>
            <person name="Hilden K.S."/>
            <person name="Hope R."/>
            <person name="Hossain A."/>
            <person name="Karabika E."/>
            <person name="Karaffa L."/>
            <person name="Karanyi Z."/>
            <person name="Krasevec N."/>
            <person name="Kuo A."/>
            <person name="Kusch H."/>
            <person name="LaButti K."/>
            <person name="Lagendijk E.L."/>
            <person name="Lapidus A."/>
            <person name="Levasseur A."/>
            <person name="Lindquist E."/>
            <person name="Lipzen A."/>
            <person name="Logrieco A.F."/>
            <person name="MacCabe A."/>
            <person name="Maekelae M.R."/>
            <person name="Malavazi I."/>
            <person name="Melin P."/>
            <person name="Meyer V."/>
            <person name="Mielnichuk N."/>
            <person name="Miskei M."/>
            <person name="Molnar A.P."/>
            <person name="Mule G."/>
            <person name="Ngan C.Y."/>
            <person name="Orejas M."/>
            <person name="Orosz E."/>
            <person name="Ouedraogo J.P."/>
            <person name="Overkamp K.M."/>
            <person name="Park H.-S."/>
            <person name="Perrone G."/>
            <person name="Piumi F."/>
            <person name="Punt P.J."/>
            <person name="Ram A.F."/>
            <person name="Ramon A."/>
            <person name="Rauscher S."/>
            <person name="Record E."/>
            <person name="Riano-Pachon D.M."/>
            <person name="Robert V."/>
            <person name="Roehrig J."/>
            <person name="Ruller R."/>
            <person name="Salamov A."/>
            <person name="Salih N.S."/>
            <person name="Samson R.A."/>
            <person name="Sandor E."/>
            <person name="Sanguinetti M."/>
            <person name="Schuetze T."/>
            <person name="Sepcic K."/>
            <person name="Shelest E."/>
            <person name="Sherlock G."/>
            <person name="Sophianopoulou V."/>
            <person name="Squina F.M."/>
            <person name="Sun H."/>
            <person name="Susca A."/>
            <person name="Todd R.B."/>
            <person name="Tsang A."/>
            <person name="Unkles S.E."/>
            <person name="van de Wiele N."/>
            <person name="van Rossen-Uffink D."/>
            <person name="Oliveira J.V."/>
            <person name="Vesth T.C."/>
            <person name="Visser J."/>
            <person name="Yu J.-H."/>
            <person name="Zhou M."/>
            <person name="Andersen M.R."/>
            <person name="Archer D.B."/>
            <person name="Baker S.E."/>
            <person name="Benoit I."/>
            <person name="Brakhage A.A."/>
            <person name="Braus G.H."/>
            <person name="Fischer R."/>
            <person name="Frisvad J.C."/>
            <person name="Goldman G.H."/>
            <person name="Houbraken J."/>
            <person name="Oakley B."/>
            <person name="Pocsi I."/>
            <person name="Scazzocchio C."/>
            <person name="Seiboth B."/>
            <person name="vanKuyk P.A."/>
            <person name="Wortman J."/>
            <person name="Dyer P.S."/>
            <person name="Grigoriev I.V."/>
        </authorList>
    </citation>
    <scope>NUCLEOTIDE SEQUENCE [LARGE SCALE GENOMIC DNA]</scope>
    <source>
        <strain evidence="10">ITEM 5010</strain>
    </source>
</reference>
<dbReference type="SUPFAM" id="SSF57701">
    <property type="entry name" value="Zn2/Cys6 DNA-binding domain"/>
    <property type="match status" value="1"/>
</dbReference>
<dbReference type="GO" id="GO:0006351">
    <property type="term" value="P:DNA-templated transcription"/>
    <property type="evidence" value="ECO:0007669"/>
    <property type="project" value="InterPro"/>
</dbReference>
<dbReference type="PANTHER" id="PTHR31001">
    <property type="entry name" value="UNCHARACTERIZED TRANSCRIPTIONAL REGULATORY PROTEIN"/>
    <property type="match status" value="1"/>
</dbReference>
<dbReference type="InterPro" id="IPR001138">
    <property type="entry name" value="Zn2Cys6_DnaBD"/>
</dbReference>
<evidence type="ECO:0000256" key="6">
    <source>
        <dbReference type="ARBA" id="ARBA00023242"/>
    </source>
</evidence>
<dbReference type="EMBL" id="KV907499">
    <property type="protein sequence ID" value="OOF96124.1"/>
    <property type="molecule type" value="Genomic_DNA"/>
</dbReference>
<dbReference type="CDD" id="cd12148">
    <property type="entry name" value="fungal_TF_MHR"/>
    <property type="match status" value="1"/>
</dbReference>
<evidence type="ECO:0000313" key="10">
    <source>
        <dbReference type="Proteomes" id="UP000188318"/>
    </source>
</evidence>
<keyword evidence="5" id="KW-0804">Transcription</keyword>
<feature type="region of interest" description="Disordered" evidence="7">
    <location>
        <begin position="46"/>
        <end position="67"/>
    </location>
</feature>
<dbReference type="SMART" id="SM00906">
    <property type="entry name" value="Fungal_trans"/>
    <property type="match status" value="1"/>
</dbReference>
<dbReference type="OrthoDB" id="5431381at2759"/>
<keyword evidence="6" id="KW-0539">Nucleus</keyword>
<dbReference type="STRING" id="602072.A0A1R3RNR8"/>
<dbReference type="VEuPathDB" id="FungiDB:ASPCADRAFT_396773"/>
<evidence type="ECO:0000256" key="3">
    <source>
        <dbReference type="ARBA" id="ARBA00023015"/>
    </source>
</evidence>
<dbReference type="PANTHER" id="PTHR31001:SF86">
    <property type="entry name" value="ZN(II)2CYS6 TRANSCRIPTION FACTOR (EUROFUNG)"/>
    <property type="match status" value="1"/>
</dbReference>
<keyword evidence="3" id="KW-0805">Transcription regulation</keyword>
<dbReference type="GO" id="GO:0000981">
    <property type="term" value="F:DNA-binding transcription factor activity, RNA polymerase II-specific"/>
    <property type="evidence" value="ECO:0007669"/>
    <property type="project" value="InterPro"/>
</dbReference>
<evidence type="ECO:0000256" key="5">
    <source>
        <dbReference type="ARBA" id="ARBA00023163"/>
    </source>
</evidence>
<evidence type="ECO:0000259" key="8">
    <source>
        <dbReference type="PROSITE" id="PS50048"/>
    </source>
</evidence>
<protein>
    <recommendedName>
        <fullName evidence="8">Zn(2)-C6 fungal-type domain-containing protein</fullName>
    </recommendedName>
</protein>
<dbReference type="OMA" id="YIDGAHW"/>
<dbReference type="GO" id="GO:0005634">
    <property type="term" value="C:nucleus"/>
    <property type="evidence" value="ECO:0007669"/>
    <property type="project" value="UniProtKB-SubCell"/>
</dbReference>
<gene>
    <name evidence="9" type="ORF">ASPCADRAFT_396773</name>
</gene>
<dbReference type="Pfam" id="PF00172">
    <property type="entry name" value="Zn_clus"/>
    <property type="match status" value="1"/>
</dbReference>